<protein>
    <submittedName>
        <fullName evidence="1">Uncharacterized protein</fullName>
    </submittedName>
</protein>
<evidence type="ECO:0000313" key="2">
    <source>
        <dbReference type="Proteomes" id="UP000240989"/>
    </source>
</evidence>
<evidence type="ECO:0000313" key="1">
    <source>
        <dbReference type="EMBL" id="PSX12280.1"/>
    </source>
</evidence>
<keyword evidence="2" id="KW-1185">Reference proteome</keyword>
<dbReference type="Proteomes" id="UP000240989">
    <property type="component" value="Unassembled WGS sequence"/>
</dbReference>
<proteinExistence type="predicted"/>
<name>A0ABX5H873_PHOAN</name>
<dbReference type="EMBL" id="PYOU01000002">
    <property type="protein sequence ID" value="PSX12280.1"/>
    <property type="molecule type" value="Genomic_DNA"/>
</dbReference>
<organism evidence="1 2">
    <name type="scientific">Photobacterium angustum</name>
    <dbReference type="NCBI Taxonomy" id="661"/>
    <lineage>
        <taxon>Bacteria</taxon>
        <taxon>Pseudomonadati</taxon>
        <taxon>Pseudomonadota</taxon>
        <taxon>Gammaproteobacteria</taxon>
        <taxon>Vibrionales</taxon>
        <taxon>Vibrionaceae</taxon>
        <taxon>Photobacterium</taxon>
    </lineage>
</organism>
<accession>A0ABX5H873</accession>
<sequence length="111" mass="12857">MLINILLCVLPAYTFEESLVNLEKSWKITITYLNAARRKLPEEMVFLEAKAAEKDFNEYLKHNELELAMNALDDMGLLSNAPDEFWFDLELAASNMGLLVEAKRFNRIRDT</sequence>
<reference evidence="1 2" key="1">
    <citation type="submission" date="2018-01" db="EMBL/GenBank/DDBJ databases">
        <title>Whole genome sequencing of Histamine producing bacteria.</title>
        <authorList>
            <person name="Butler K."/>
        </authorList>
    </citation>
    <scope>NUCLEOTIDE SEQUENCE [LARGE SCALE GENOMIC DNA]</scope>
    <source>
        <strain evidence="1 2">A6-1</strain>
    </source>
</reference>
<gene>
    <name evidence="1" type="ORF">C0W27_03560</name>
</gene>
<comment type="caution">
    <text evidence="1">The sequence shown here is derived from an EMBL/GenBank/DDBJ whole genome shotgun (WGS) entry which is preliminary data.</text>
</comment>